<evidence type="ECO:0000256" key="1">
    <source>
        <dbReference type="ARBA" id="ARBA00010169"/>
    </source>
</evidence>
<organism evidence="2 3">
    <name type="scientific">Pseudoxanthomonas kaohsiungensis</name>
    <dbReference type="NCBI Taxonomy" id="283923"/>
    <lineage>
        <taxon>Bacteria</taxon>
        <taxon>Pseudomonadati</taxon>
        <taxon>Pseudomonadota</taxon>
        <taxon>Gammaproteobacteria</taxon>
        <taxon>Lysobacterales</taxon>
        <taxon>Lysobacteraceae</taxon>
        <taxon>Pseudoxanthomonas</taxon>
    </lineage>
</organism>
<dbReference type="SUPFAM" id="SSF54913">
    <property type="entry name" value="GlnB-like"/>
    <property type="match status" value="1"/>
</dbReference>
<protein>
    <submittedName>
        <fullName evidence="2">Divalent-cation tolerance protein CutA</fullName>
    </submittedName>
</protein>
<dbReference type="Proteomes" id="UP001597033">
    <property type="component" value="Unassembled WGS sequence"/>
</dbReference>
<dbReference type="PANTHER" id="PTHR23419">
    <property type="entry name" value="DIVALENT CATION TOLERANCE CUTA-RELATED"/>
    <property type="match status" value="1"/>
</dbReference>
<gene>
    <name evidence="2" type="primary">cutA</name>
    <name evidence="2" type="ORF">ACFQ2N_03900</name>
</gene>
<dbReference type="EMBL" id="JBHTKN010000002">
    <property type="protein sequence ID" value="MFD1041491.1"/>
    <property type="molecule type" value="Genomic_DNA"/>
</dbReference>
<evidence type="ECO:0000313" key="3">
    <source>
        <dbReference type="Proteomes" id="UP001597033"/>
    </source>
</evidence>
<comment type="caution">
    <text evidence="2">The sequence shown here is derived from an EMBL/GenBank/DDBJ whole genome shotgun (WGS) entry which is preliminary data.</text>
</comment>
<evidence type="ECO:0000313" key="2">
    <source>
        <dbReference type="EMBL" id="MFD1041491.1"/>
    </source>
</evidence>
<dbReference type="InterPro" id="IPR015867">
    <property type="entry name" value="N-reg_PII/ATP_PRibTrfase_C"/>
</dbReference>
<dbReference type="InterPro" id="IPR004323">
    <property type="entry name" value="Ion_tolerance_CutA"/>
</dbReference>
<comment type="similarity">
    <text evidence="1">Belongs to the CutA family.</text>
</comment>
<dbReference type="PANTHER" id="PTHR23419:SF8">
    <property type="entry name" value="FI09726P"/>
    <property type="match status" value="1"/>
</dbReference>
<dbReference type="Gene3D" id="3.30.70.120">
    <property type="match status" value="1"/>
</dbReference>
<dbReference type="RefSeq" id="WP_162377873.1">
    <property type="nucleotide sequence ID" value="NZ_JBHTKN010000002.1"/>
</dbReference>
<accession>A0ABW3LSW2</accession>
<name>A0ABW3LSW2_9GAMM</name>
<keyword evidence="3" id="KW-1185">Reference proteome</keyword>
<dbReference type="Pfam" id="PF03091">
    <property type="entry name" value="CutA1"/>
    <property type="match status" value="1"/>
</dbReference>
<dbReference type="InterPro" id="IPR011322">
    <property type="entry name" value="N-reg_PII-like_a/b"/>
</dbReference>
<sequence length="105" mass="11426">MPVHLVFCSCPDSDTAQRLAAALVEARLAACVSLLPPMRSVYRWQGAIEQADEVLLLAKTAADRTPALVSRLRELHPYELPEIVAVEAAAGLPAYLDWVADATRE</sequence>
<reference evidence="3" key="1">
    <citation type="journal article" date="2019" name="Int. J. Syst. Evol. Microbiol.">
        <title>The Global Catalogue of Microorganisms (GCM) 10K type strain sequencing project: providing services to taxonomists for standard genome sequencing and annotation.</title>
        <authorList>
            <consortium name="The Broad Institute Genomics Platform"/>
            <consortium name="The Broad Institute Genome Sequencing Center for Infectious Disease"/>
            <person name="Wu L."/>
            <person name="Ma J."/>
        </authorList>
    </citation>
    <scope>NUCLEOTIDE SEQUENCE [LARGE SCALE GENOMIC DNA]</scope>
    <source>
        <strain evidence="3">CCUG 55854</strain>
    </source>
</reference>
<proteinExistence type="inferred from homology"/>